<comment type="caution">
    <text evidence="2">The sequence shown here is derived from an EMBL/GenBank/DDBJ whole genome shotgun (WGS) entry which is preliminary data.</text>
</comment>
<protein>
    <submittedName>
        <fullName evidence="2">MBL fold metallo-hydrolase</fullName>
    </submittedName>
</protein>
<organism evidence="2 3">
    <name type="scientific">Planococcus shenhongbingii</name>
    <dbReference type="NCBI Taxonomy" id="3058398"/>
    <lineage>
        <taxon>Bacteria</taxon>
        <taxon>Bacillati</taxon>
        <taxon>Bacillota</taxon>
        <taxon>Bacilli</taxon>
        <taxon>Bacillales</taxon>
        <taxon>Caryophanaceae</taxon>
        <taxon>Planococcus</taxon>
    </lineage>
</organism>
<dbReference type="InterPro" id="IPR001279">
    <property type="entry name" value="Metallo-B-lactamas"/>
</dbReference>
<dbReference type="RefSeq" id="WP_301854971.1">
    <property type="nucleotide sequence ID" value="NZ_JAUJWU010000001.1"/>
</dbReference>
<dbReference type="PANTHER" id="PTHR42951">
    <property type="entry name" value="METALLO-BETA-LACTAMASE DOMAIN-CONTAINING"/>
    <property type="match status" value="1"/>
</dbReference>
<evidence type="ECO:0000313" key="3">
    <source>
        <dbReference type="Proteomes" id="UP001172142"/>
    </source>
</evidence>
<dbReference type="EMBL" id="JAUJWU010000001">
    <property type="protein sequence ID" value="MDN7244551.1"/>
    <property type="molecule type" value="Genomic_DNA"/>
</dbReference>
<accession>A0ABT8N9L5</accession>
<dbReference type="Gene3D" id="3.60.15.10">
    <property type="entry name" value="Ribonuclease Z/Hydroxyacylglutathione hydrolase-like"/>
    <property type="match status" value="1"/>
</dbReference>
<reference evidence="2 3" key="1">
    <citation type="submission" date="2023-07" db="EMBL/GenBank/DDBJ databases">
        <title>Novel species in genus Planococcus.</title>
        <authorList>
            <person name="Ning S."/>
        </authorList>
    </citation>
    <scope>NUCLEOTIDE SEQUENCE [LARGE SCALE GENOMIC DNA]</scope>
    <source>
        <strain evidence="2 3">N017</strain>
    </source>
</reference>
<evidence type="ECO:0000259" key="1">
    <source>
        <dbReference type="SMART" id="SM00849"/>
    </source>
</evidence>
<sequence length="235" mass="25776">MRLTNIETVYQLSFMPRTFPVNCYFVEEENGLILIDAALPFSAKEILRTAKNLRKPIKYILLTHAHYDHLGALDAIKRAYPSAVVGISARDARLLAGDKRLLAEEPNTPIRGSVPKSIKTQPDILLHEGDRIGSLQVVFSPGHTPGSISLLDVRNGSLIAGDALYTKGGAAVCGTLKPLFPFPALATWNKRIAHESAVKLKDLNPQLLAVGHGKMIRNPEQAFHKAIKESKESLE</sequence>
<proteinExistence type="predicted"/>
<dbReference type="SUPFAM" id="SSF56281">
    <property type="entry name" value="Metallo-hydrolase/oxidoreductase"/>
    <property type="match status" value="1"/>
</dbReference>
<dbReference type="InterPro" id="IPR050855">
    <property type="entry name" value="NDM-1-like"/>
</dbReference>
<name>A0ABT8N9L5_9BACL</name>
<feature type="domain" description="Metallo-beta-lactamase" evidence="1">
    <location>
        <begin position="20"/>
        <end position="212"/>
    </location>
</feature>
<gene>
    <name evidence="2" type="ORF">QWY13_03515</name>
</gene>
<evidence type="ECO:0000313" key="2">
    <source>
        <dbReference type="EMBL" id="MDN7244551.1"/>
    </source>
</evidence>
<dbReference type="InterPro" id="IPR036866">
    <property type="entry name" value="RibonucZ/Hydroxyglut_hydro"/>
</dbReference>
<dbReference type="PANTHER" id="PTHR42951:SF9">
    <property type="entry name" value="METAL-DEPENDENT HYDROLASE"/>
    <property type="match status" value="1"/>
</dbReference>
<dbReference type="Pfam" id="PF00753">
    <property type="entry name" value="Lactamase_B"/>
    <property type="match status" value="1"/>
</dbReference>
<dbReference type="CDD" id="cd07721">
    <property type="entry name" value="yflN-like_MBL-fold"/>
    <property type="match status" value="1"/>
</dbReference>
<dbReference type="SMART" id="SM00849">
    <property type="entry name" value="Lactamase_B"/>
    <property type="match status" value="1"/>
</dbReference>
<dbReference type="Proteomes" id="UP001172142">
    <property type="component" value="Unassembled WGS sequence"/>
</dbReference>
<keyword evidence="3" id="KW-1185">Reference proteome</keyword>